<feature type="compositionally biased region" description="Gly residues" evidence="1">
    <location>
        <begin position="209"/>
        <end position="223"/>
    </location>
</feature>
<feature type="compositionally biased region" description="Basic and acidic residues" evidence="1">
    <location>
        <begin position="1760"/>
        <end position="1784"/>
    </location>
</feature>
<accession>A0A0G4EG17</accession>
<feature type="region of interest" description="Disordered" evidence="1">
    <location>
        <begin position="1287"/>
        <end position="1338"/>
    </location>
</feature>
<evidence type="ECO:0000313" key="3">
    <source>
        <dbReference type="Proteomes" id="UP000041254"/>
    </source>
</evidence>
<feature type="region of interest" description="Disordered" evidence="1">
    <location>
        <begin position="1484"/>
        <end position="1538"/>
    </location>
</feature>
<feature type="region of interest" description="Disordered" evidence="1">
    <location>
        <begin position="1559"/>
        <end position="1646"/>
    </location>
</feature>
<feature type="compositionally biased region" description="Pro residues" evidence="1">
    <location>
        <begin position="655"/>
        <end position="670"/>
    </location>
</feature>
<feature type="compositionally biased region" description="Low complexity" evidence="1">
    <location>
        <begin position="1327"/>
        <end position="1338"/>
    </location>
</feature>
<feature type="compositionally biased region" description="Basic residues" evidence="1">
    <location>
        <begin position="1383"/>
        <end position="1394"/>
    </location>
</feature>
<evidence type="ECO:0000256" key="1">
    <source>
        <dbReference type="SAM" id="MobiDB-lite"/>
    </source>
</evidence>
<feature type="compositionally biased region" description="Basic residues" evidence="1">
    <location>
        <begin position="1309"/>
        <end position="1318"/>
    </location>
</feature>
<feature type="compositionally biased region" description="Basic and acidic residues" evidence="1">
    <location>
        <begin position="292"/>
        <end position="306"/>
    </location>
</feature>
<feature type="compositionally biased region" description="Pro residues" evidence="1">
    <location>
        <begin position="360"/>
        <end position="370"/>
    </location>
</feature>
<feature type="region of interest" description="Disordered" evidence="1">
    <location>
        <begin position="445"/>
        <end position="551"/>
    </location>
</feature>
<feature type="compositionally biased region" description="Pro residues" evidence="1">
    <location>
        <begin position="1013"/>
        <end position="1023"/>
    </location>
</feature>
<feature type="compositionally biased region" description="Polar residues" evidence="1">
    <location>
        <begin position="1504"/>
        <end position="1533"/>
    </location>
</feature>
<feature type="compositionally biased region" description="Pro residues" evidence="1">
    <location>
        <begin position="1565"/>
        <end position="1587"/>
    </location>
</feature>
<feature type="compositionally biased region" description="Acidic residues" evidence="1">
    <location>
        <begin position="186"/>
        <end position="203"/>
    </location>
</feature>
<dbReference type="EMBL" id="CDMY01000218">
    <property type="protein sequence ID" value="CEL94385.1"/>
    <property type="molecule type" value="Genomic_DNA"/>
</dbReference>
<feature type="region of interest" description="Disordered" evidence="1">
    <location>
        <begin position="585"/>
        <end position="606"/>
    </location>
</feature>
<evidence type="ECO:0000313" key="2">
    <source>
        <dbReference type="EMBL" id="CEL94385.1"/>
    </source>
</evidence>
<feature type="region of interest" description="Disordered" evidence="1">
    <location>
        <begin position="1003"/>
        <end position="1054"/>
    </location>
</feature>
<dbReference type="VEuPathDB" id="CryptoDB:Vbra_11533"/>
<feature type="region of interest" description="Disordered" evidence="1">
    <location>
        <begin position="651"/>
        <end position="787"/>
    </location>
</feature>
<feature type="compositionally biased region" description="Pro residues" evidence="1">
    <location>
        <begin position="1297"/>
        <end position="1307"/>
    </location>
</feature>
<reference evidence="2 3" key="1">
    <citation type="submission" date="2014-11" db="EMBL/GenBank/DDBJ databases">
        <authorList>
            <person name="Zhu J."/>
            <person name="Qi W."/>
            <person name="Song R."/>
        </authorList>
    </citation>
    <scope>NUCLEOTIDE SEQUENCE [LARGE SCALE GENOMIC DNA]</scope>
</reference>
<feature type="compositionally biased region" description="Basic residues" evidence="1">
    <location>
        <begin position="170"/>
        <end position="179"/>
    </location>
</feature>
<feature type="compositionally biased region" description="Basic residues" evidence="1">
    <location>
        <begin position="1702"/>
        <end position="1721"/>
    </location>
</feature>
<feature type="compositionally biased region" description="Pro residues" evidence="1">
    <location>
        <begin position="490"/>
        <end position="499"/>
    </location>
</feature>
<feature type="compositionally biased region" description="Pro residues" evidence="1">
    <location>
        <begin position="116"/>
        <end position="128"/>
    </location>
</feature>
<feature type="region of interest" description="Disordered" evidence="1">
    <location>
        <begin position="866"/>
        <end position="889"/>
    </location>
</feature>
<feature type="compositionally biased region" description="Low complexity" evidence="1">
    <location>
        <begin position="711"/>
        <end position="723"/>
    </location>
</feature>
<feature type="compositionally biased region" description="Basic and acidic residues" evidence="1">
    <location>
        <begin position="97"/>
        <end position="113"/>
    </location>
</feature>
<protein>
    <submittedName>
        <fullName evidence="2">Uncharacterized protein</fullName>
    </submittedName>
</protein>
<keyword evidence="3" id="KW-1185">Reference proteome</keyword>
<gene>
    <name evidence="2" type="ORF">Vbra_11533</name>
</gene>
<feature type="region of interest" description="Disordered" evidence="1">
    <location>
        <begin position="275"/>
        <end position="384"/>
    </location>
</feature>
<feature type="compositionally biased region" description="Polar residues" evidence="1">
    <location>
        <begin position="463"/>
        <end position="474"/>
    </location>
</feature>
<feature type="region of interest" description="Disordered" evidence="1">
    <location>
        <begin position="1091"/>
        <end position="1114"/>
    </location>
</feature>
<dbReference type="Gene3D" id="1.20.5.2050">
    <property type="match status" value="1"/>
</dbReference>
<sequence length="1784" mass="188998">MASGAHADQQTAVEDSALISRSSAQVLPSLLSNCSSSATFGEAEGSPKNQPPPYPQPHPHHPAVNFVVAEDSPETRNVAPPPMSSQDAPAPSVMEQPGREAPDTKTTEVKADVDMPPAPPVPPIPTITPPQVHVTPCKEETTKEVASPVPPPPPSPRALDEDDKYEGPRRSGRKVRQSRKANASESDAEMENQDEEPANDDDYTPGSRVGRGGGGAGGGGGNAGSARRKSPGAGGRLLSPIIGGGGISTNPDCPTSQIRGVYYWPPREEWRVNFTDDQSGKRRMKTFPARRLGFDEAQKLAEDFARKNASRRRRLGGSPSPYGGSGWDRKKKGSPSLSPCTEPSPDPFSSRRRYRGGGGPPTPLFLPDPHPSASAGEEETLMARHRRHRAAYHHGVPSSLFDLPSPEARKRRALASLRTDLLQDRHLRGDRDDGLLTRNRRAQLMQAGRLEDMSPSKRFQHEMVNSSPSKSSAEGENDAVMVAQYAALPVPEPPPPSPFPTFGGLPAEEEPPAGQAQAPNTPLPPLPRKKPPPRQSKRRKVGANADKDNDQYVHPAQRILARHDPHATFVADIEAIKAAETEAGALNLSPGGRLESPGSVVGTGAGWEDPWAVVKLEVAEGSLDGGDNDLSNWSNAIRQMGLQIRAANAKDRMTPMPPSPTPPPPTPTPTLPASVKEEPLPSPPPRSEGKAKAKTTKSAAARKEEREKKAAAAAAAAAAATAADGGGVTGGEAETKEGGGEGDEGGDWMPSQKIVNRGDEKKMSAASAAALKKRRSSAVAPEGGQGSFSKVYWNGRANSWAVGYYNGRFRKFWYFNDKRDAGAFRWVALQGEHLEELIRGPNRGGPVDSLDDLGYEFMTSETAAKWEGETEEGGGEGDEGGDWMPSQKIVNRGGEKKMSAASAAALKKRRSSAVAPEGGQGSFSKVYWNGRANSWAVGYYNGRFRKFWYFNDKRDAGAFRWVALQGEHLEELIRGPNRGGPVDSLDDLGYEFMTSETAAKWAATEAAEDELPSPSPSPSPLPKMPIHKVGSRHAARSEGAEGADGQQQGEAAEPAVPVAVSVPAPPFYHHPAWPGAKVDDSLAAFEGDLGMGGAGGGKGGKKKGGGRGKGLKAGFRPAPLKIQKKKGIHAATDQRPPPMPPHFFQVAPPGAMGPGPFVAQGFAVGNAVPEGGMGAMPPPPPHMQHMMPIHGFLPPLPEHPFAHDVRRGGPPPPPHLWQQLKPQISSGAPVTPSGRTNRDAGAFRWVALQGEHLEELIRGPNRGGPVDSLDDLGYEFMTSETAAKWAATEAAEDELPSPSPSPSPLPKMPIHKVGSRHAARSEGAEGADGQQQGEAAEPAVPVAVSVPAPPFYHHPAWPGAKADDSLAAFEGDLGVGGAGGGKGGKKKGAGRGKGLKAGFRPAPLKIQKKKGIHAATDQRPPPMPPHFFQVAPPGAMGPGPFVAQGFAVGNAVPEGGMGAMPPPPPHMQHIMPIHGFLPLLPEHPFAHDVRRGGPPPPPHLWQQLKPQISSGAPVTPSGRTNVSQMGSESNSSPQKRKATLHNVNPTFSHDAHVEPLATQRDKEYSPPPRVIVAPAPPPPSAPLPAPAGSPGMSPTKTTLSHLLYPPNSPQPRPRPTPPPSPAQSSMPPPALPFGHPHGPFVPPGPMPMGMPGVGGMRGVGVDMTNNPLISLAKGEGPPVHQPPPFAHAQQGATDCRPCSSLHRPRQHHRQRLHPHSHHPHHQQPMQRACLGSHRPPPIPPSDTSSRAAPSMPSPAADKGSVCDEEHPTHHPPPPHERRPPRTHM</sequence>
<feature type="compositionally biased region" description="Basic residues" evidence="1">
    <location>
        <begin position="1099"/>
        <end position="1110"/>
    </location>
</feature>
<proteinExistence type="predicted"/>
<dbReference type="Proteomes" id="UP000041254">
    <property type="component" value="Unassembled WGS sequence"/>
</dbReference>
<feature type="compositionally biased region" description="Basic residues" evidence="1">
    <location>
        <begin position="1025"/>
        <end position="1034"/>
    </location>
</feature>
<feature type="compositionally biased region" description="Pro residues" evidence="1">
    <location>
        <begin position="1606"/>
        <end position="1631"/>
    </location>
</feature>
<organism evidence="2 3">
    <name type="scientific">Vitrella brassicaformis (strain CCMP3155)</name>
    <dbReference type="NCBI Taxonomy" id="1169540"/>
    <lineage>
        <taxon>Eukaryota</taxon>
        <taxon>Sar</taxon>
        <taxon>Alveolata</taxon>
        <taxon>Colpodellida</taxon>
        <taxon>Vitrellaceae</taxon>
        <taxon>Vitrella</taxon>
    </lineage>
</organism>
<feature type="compositionally biased region" description="Basic and acidic residues" evidence="1">
    <location>
        <begin position="701"/>
        <end position="710"/>
    </location>
</feature>
<feature type="compositionally biased region" description="Basic and acidic residues" evidence="1">
    <location>
        <begin position="449"/>
        <end position="461"/>
    </location>
</feature>
<feature type="compositionally biased region" description="Acidic residues" evidence="1">
    <location>
        <begin position="869"/>
        <end position="881"/>
    </location>
</feature>
<feature type="compositionally biased region" description="Low complexity" evidence="1">
    <location>
        <begin position="1043"/>
        <end position="1054"/>
    </location>
</feature>
<feature type="region of interest" description="Disordered" evidence="1">
    <location>
        <begin position="1668"/>
        <end position="1784"/>
    </location>
</feature>
<dbReference type="InParanoid" id="A0A0G4EG17"/>
<feature type="compositionally biased region" description="Basic residues" evidence="1">
    <location>
        <begin position="527"/>
        <end position="541"/>
    </location>
</feature>
<name>A0A0G4EG17_VITBC</name>
<feature type="compositionally biased region" description="Low complexity" evidence="1">
    <location>
        <begin position="1744"/>
        <end position="1756"/>
    </location>
</feature>
<feature type="region of interest" description="Disordered" evidence="1">
    <location>
        <begin position="35"/>
        <end position="256"/>
    </location>
</feature>
<feature type="region of interest" description="Disordered" evidence="1">
    <location>
        <begin position="1375"/>
        <end position="1398"/>
    </location>
</feature>